<dbReference type="EMBL" id="GBRH01202887">
    <property type="protein sequence ID" value="JAD95008.1"/>
    <property type="molecule type" value="Transcribed_RNA"/>
</dbReference>
<feature type="region of interest" description="Disordered" evidence="1">
    <location>
        <begin position="1"/>
        <end position="22"/>
    </location>
</feature>
<protein>
    <submittedName>
        <fullName evidence="2">Similar to IBR3 (IBA-RESPONSE 3)</fullName>
    </submittedName>
</protein>
<proteinExistence type="predicted"/>
<reference evidence="2" key="1">
    <citation type="submission" date="2014-09" db="EMBL/GenBank/DDBJ databases">
        <authorList>
            <person name="Magalhaes I.L.F."/>
            <person name="Oliveira U."/>
            <person name="Santos F.R."/>
            <person name="Vidigal T.H.D.A."/>
            <person name="Brescovit A.D."/>
            <person name="Santos A.J."/>
        </authorList>
    </citation>
    <scope>NUCLEOTIDE SEQUENCE</scope>
    <source>
        <tissue evidence="2">Shoot tissue taken approximately 20 cm above the soil surface</tissue>
    </source>
</reference>
<organism evidence="2">
    <name type="scientific">Arundo donax</name>
    <name type="common">Giant reed</name>
    <name type="synonym">Donax arundinaceus</name>
    <dbReference type="NCBI Taxonomy" id="35708"/>
    <lineage>
        <taxon>Eukaryota</taxon>
        <taxon>Viridiplantae</taxon>
        <taxon>Streptophyta</taxon>
        <taxon>Embryophyta</taxon>
        <taxon>Tracheophyta</taxon>
        <taxon>Spermatophyta</taxon>
        <taxon>Magnoliopsida</taxon>
        <taxon>Liliopsida</taxon>
        <taxon>Poales</taxon>
        <taxon>Poaceae</taxon>
        <taxon>PACMAD clade</taxon>
        <taxon>Arundinoideae</taxon>
        <taxon>Arundineae</taxon>
        <taxon>Arundo</taxon>
    </lineage>
</organism>
<feature type="compositionally biased region" description="Basic residues" evidence="1">
    <location>
        <begin position="67"/>
        <end position="84"/>
    </location>
</feature>
<accession>A0A0A9E7K8</accession>
<dbReference type="AlphaFoldDB" id="A0A0A9E7K8"/>
<sequence length="99" mass="10892">MEDGAGRLLPQHVAPGLAPGRGGLEAVGGVRLAVSELGEGQRRRRGGEPGDVRGRVAQQRGLVERVRRVHRPQQLRGQLRHPRRAAAEEEDDEKGRRKL</sequence>
<feature type="region of interest" description="Disordered" evidence="1">
    <location>
        <begin position="38"/>
        <end position="99"/>
    </location>
</feature>
<name>A0A0A9E7K8_ARUDO</name>
<reference evidence="2" key="2">
    <citation type="journal article" date="2015" name="Data Brief">
        <title>Shoot transcriptome of the giant reed, Arundo donax.</title>
        <authorList>
            <person name="Barrero R.A."/>
            <person name="Guerrero F.D."/>
            <person name="Moolhuijzen P."/>
            <person name="Goolsby J.A."/>
            <person name="Tidwell J."/>
            <person name="Bellgard S.E."/>
            <person name="Bellgard M.I."/>
        </authorList>
    </citation>
    <scope>NUCLEOTIDE SEQUENCE</scope>
    <source>
        <tissue evidence="2">Shoot tissue taken approximately 20 cm above the soil surface</tissue>
    </source>
</reference>
<evidence type="ECO:0000313" key="2">
    <source>
        <dbReference type="EMBL" id="JAD95008.1"/>
    </source>
</evidence>
<evidence type="ECO:0000256" key="1">
    <source>
        <dbReference type="SAM" id="MobiDB-lite"/>
    </source>
</evidence>